<organism evidence="3 4">
    <name type="scientific">Angomonas deanei</name>
    <dbReference type="NCBI Taxonomy" id="59799"/>
    <lineage>
        <taxon>Eukaryota</taxon>
        <taxon>Discoba</taxon>
        <taxon>Euglenozoa</taxon>
        <taxon>Kinetoplastea</taxon>
        <taxon>Metakinetoplastina</taxon>
        <taxon>Trypanosomatida</taxon>
        <taxon>Trypanosomatidae</taxon>
        <taxon>Strigomonadinae</taxon>
        <taxon>Angomonas</taxon>
    </lineage>
</organism>
<feature type="region of interest" description="Disordered" evidence="2">
    <location>
        <begin position="161"/>
        <end position="220"/>
    </location>
</feature>
<name>A0A7G2CC99_9TRYP</name>
<protein>
    <submittedName>
        <fullName evidence="3">Uncharacterized protein</fullName>
    </submittedName>
</protein>
<dbReference type="EMBL" id="LR877151">
    <property type="protein sequence ID" value="CAD2216651.1"/>
    <property type="molecule type" value="Genomic_DNA"/>
</dbReference>
<dbReference type="VEuPathDB" id="TriTrypDB:ADEAN_000411300"/>
<evidence type="ECO:0000313" key="3">
    <source>
        <dbReference type="EMBL" id="CAD2216651.1"/>
    </source>
</evidence>
<feature type="compositionally biased region" description="Basic and acidic residues" evidence="2">
    <location>
        <begin position="188"/>
        <end position="197"/>
    </location>
</feature>
<reference evidence="3 4" key="1">
    <citation type="submission" date="2020-08" db="EMBL/GenBank/DDBJ databases">
        <authorList>
            <person name="Newling K."/>
            <person name="Davey J."/>
            <person name="Forrester S."/>
        </authorList>
    </citation>
    <scope>NUCLEOTIDE SEQUENCE [LARGE SCALE GENOMIC DNA]</scope>
    <source>
        <strain evidence="4">Crithidia deanei Carvalho (ATCC PRA-265)</strain>
    </source>
</reference>
<gene>
    <name evidence="3" type="ORF">ADEAN_000411300</name>
</gene>
<proteinExistence type="predicted"/>
<evidence type="ECO:0000313" key="4">
    <source>
        <dbReference type="Proteomes" id="UP000515908"/>
    </source>
</evidence>
<dbReference type="AlphaFoldDB" id="A0A7G2CC99"/>
<accession>A0A7G2CC99</accession>
<evidence type="ECO:0000256" key="1">
    <source>
        <dbReference type="SAM" id="Coils"/>
    </source>
</evidence>
<sequence>MNPLQKRINALEDSNNRLRRQLRRRDGIRRVQHLRQVTLDELRQVPQLEQKLADLRRRYESLEVSAVKDRAKMLAFRKEALSLRSVLNIAHQSPDVDVVRLEEEKLTLAEELKDLQEKWRNASRENEQYAEKCARLESQTVEQQRYISLLKDENQQLLNAVEDGDGCQGDGGGAFPEKSDDDGDDEDRGQRGVEPVRRVSFGFDTSAQESPEKECPVPTAPHRFELSTFRDTQAAPAAERRFSKSYPETIESFVRTGNSVSIPDAGSTVYSSHPSEMESEVIQQTQSRLARLQRAFEVVERENKVLASKVSKFVELNGELIQRATRLETENVKFKYAAEVAS</sequence>
<dbReference type="Proteomes" id="UP000515908">
    <property type="component" value="Chromosome 07"/>
</dbReference>
<feature type="region of interest" description="Disordered" evidence="2">
    <location>
        <begin position="257"/>
        <end position="279"/>
    </location>
</feature>
<evidence type="ECO:0000256" key="2">
    <source>
        <dbReference type="SAM" id="MobiDB-lite"/>
    </source>
</evidence>
<feature type="coiled-coil region" evidence="1">
    <location>
        <begin position="282"/>
        <end position="309"/>
    </location>
</feature>
<keyword evidence="1" id="KW-0175">Coiled coil</keyword>
<feature type="coiled-coil region" evidence="1">
    <location>
        <begin position="98"/>
        <end position="139"/>
    </location>
</feature>
<keyword evidence="4" id="KW-1185">Reference proteome</keyword>